<accession>A0A095SIX8</accession>
<dbReference type="AlphaFoldDB" id="A0A095SIX8"/>
<comment type="caution">
    <text evidence="1">The sequence shown here is derived from an EMBL/GenBank/DDBJ whole genome shotgun (WGS) entry which is preliminary data.</text>
</comment>
<dbReference type="eggNOG" id="COG0537">
    <property type="taxonomic scope" value="Bacteria"/>
</dbReference>
<gene>
    <name evidence="1" type="ORF">Y5S_02331</name>
</gene>
<name>A0A095SIX8_9GAMM</name>
<dbReference type="OrthoDB" id="6402248at2"/>
<protein>
    <recommendedName>
        <fullName evidence="3">DUF4269 domain-containing protein</fullName>
    </recommendedName>
</protein>
<dbReference type="RefSeq" id="WP_035233227.1">
    <property type="nucleotide sequence ID" value="NZ_ARXV01000008.1"/>
</dbReference>
<organism evidence="1 2">
    <name type="scientific">Alcanivorax nanhaiticus</name>
    <dbReference type="NCBI Taxonomy" id="1177154"/>
    <lineage>
        <taxon>Bacteria</taxon>
        <taxon>Pseudomonadati</taxon>
        <taxon>Pseudomonadota</taxon>
        <taxon>Gammaproteobacteria</taxon>
        <taxon>Oceanospirillales</taxon>
        <taxon>Alcanivoracaceae</taxon>
        <taxon>Alcanivorax</taxon>
    </lineage>
</organism>
<evidence type="ECO:0000313" key="2">
    <source>
        <dbReference type="Proteomes" id="UP000029444"/>
    </source>
</evidence>
<proteinExistence type="predicted"/>
<reference evidence="1 2" key="1">
    <citation type="submission" date="2012-09" db="EMBL/GenBank/DDBJ databases">
        <title>Genome Sequence of alkane-degrading Bacterium Alcanivorax sp. 19-m-6.</title>
        <authorList>
            <person name="Lai Q."/>
            <person name="Shao Z."/>
        </authorList>
    </citation>
    <scope>NUCLEOTIDE SEQUENCE [LARGE SCALE GENOMIC DNA]</scope>
    <source>
        <strain evidence="1 2">19-m-6</strain>
    </source>
</reference>
<dbReference type="Pfam" id="PF14091">
    <property type="entry name" value="DUF4269"/>
    <property type="match status" value="1"/>
</dbReference>
<dbReference type="Proteomes" id="UP000029444">
    <property type="component" value="Unassembled WGS sequence"/>
</dbReference>
<evidence type="ECO:0000313" key="1">
    <source>
        <dbReference type="EMBL" id="KGD64576.1"/>
    </source>
</evidence>
<dbReference type="STRING" id="1177154.Y5S_02331"/>
<evidence type="ECO:0008006" key="3">
    <source>
        <dbReference type="Google" id="ProtNLM"/>
    </source>
</evidence>
<dbReference type="EMBL" id="ARXV01000008">
    <property type="protein sequence ID" value="KGD64576.1"/>
    <property type="molecule type" value="Genomic_DNA"/>
</dbReference>
<dbReference type="InterPro" id="IPR025365">
    <property type="entry name" value="DUF4269"/>
</dbReference>
<sequence length="172" mass="19733">MNSKITRAEKAIQDSKILRKLKCYSPEVVSTIFVNLDTSESDIDIVCNYLDQKAFTNDLDLTISVYESHSLKAYEDRVVGRFGFQNFIFEIYATNTPVKEQMAYRHYQVMKRLVAVGGNDFSERVRKLKDGGLKTEPAICQLLKISGDPYSSILSVETWTDIEVDEYMAKYI</sequence>
<keyword evidence="2" id="KW-1185">Reference proteome</keyword>